<reference evidence="2" key="2">
    <citation type="journal article" date="2024" name="Plant">
        <title>Genomic evolution and insights into agronomic trait innovations of Sesamum species.</title>
        <authorList>
            <person name="Miao H."/>
            <person name="Wang L."/>
            <person name="Qu L."/>
            <person name="Liu H."/>
            <person name="Sun Y."/>
            <person name="Le M."/>
            <person name="Wang Q."/>
            <person name="Wei S."/>
            <person name="Zheng Y."/>
            <person name="Lin W."/>
            <person name="Duan Y."/>
            <person name="Cao H."/>
            <person name="Xiong S."/>
            <person name="Wang X."/>
            <person name="Wei L."/>
            <person name="Li C."/>
            <person name="Ma Q."/>
            <person name="Ju M."/>
            <person name="Zhao R."/>
            <person name="Li G."/>
            <person name="Mu C."/>
            <person name="Tian Q."/>
            <person name="Mei H."/>
            <person name="Zhang T."/>
            <person name="Gao T."/>
            <person name="Zhang H."/>
        </authorList>
    </citation>
    <scope>NUCLEOTIDE SEQUENCE</scope>
    <source>
        <strain evidence="2">KEN1</strain>
    </source>
</reference>
<dbReference type="EMBL" id="JACGWN010000012">
    <property type="protein sequence ID" value="KAL0415112.1"/>
    <property type="molecule type" value="Genomic_DNA"/>
</dbReference>
<dbReference type="PANTHER" id="PTHR31210">
    <property type="entry name" value="OS06G0731900 PROTEIN"/>
    <property type="match status" value="1"/>
</dbReference>
<dbReference type="Pfam" id="PF05212">
    <property type="entry name" value="DUF707"/>
    <property type="match status" value="1"/>
</dbReference>
<dbReference type="InterPro" id="IPR007877">
    <property type="entry name" value="DUF707"/>
</dbReference>
<name>A0AAW2UFM5_9LAMI</name>
<protein>
    <recommendedName>
        <fullName evidence="3">Storage protein</fullName>
    </recommendedName>
</protein>
<keyword evidence="1" id="KW-0812">Transmembrane</keyword>
<keyword evidence="1" id="KW-1133">Transmembrane helix</keyword>
<comment type="caution">
    <text evidence="2">The sequence shown here is derived from an EMBL/GenBank/DDBJ whole genome shotgun (WGS) entry which is preliminary data.</text>
</comment>
<gene>
    <name evidence="2" type="ORF">Slati_3343100</name>
</gene>
<evidence type="ECO:0008006" key="3">
    <source>
        <dbReference type="Google" id="ProtNLM"/>
    </source>
</evidence>
<sequence length="358" mass="41464">MRAPKCKILAELLSLLITLFSILLGFFIGLSIYKVQTTAFYSASPSSNSGLQFRSSSENYESHKIYVATNPHGAERLPPGIVKAQSDLFLHGCVGNETLRKQSYLLALAVGIQQKNIVDKIVSKFSENFTVILFHYDGKTSEWDQFEWSQRAIHISASEQTKWWYAKRFLHPSVVALYEYIFIWDEDLGVEDFKAEEYIKLVKKYDLEISQPAVISERGLIWEMTQKRENVEVHRQAESDYNCTNPSLPPCAGFVEIMAPVFSRNAWKCVWNMIQNDLVHGWGLDFAFWRCFEKPEEKIGVVDAQWIEHMVLPTLRHQGESINKKQARVQVRTRSFAEWAEFEKRMKEAAQEAFVDHY</sequence>
<evidence type="ECO:0000313" key="2">
    <source>
        <dbReference type="EMBL" id="KAL0415112.1"/>
    </source>
</evidence>
<evidence type="ECO:0000256" key="1">
    <source>
        <dbReference type="SAM" id="Phobius"/>
    </source>
</evidence>
<dbReference type="PANTHER" id="PTHR31210:SF68">
    <property type="entry name" value="OS06G0727800 PROTEIN"/>
    <property type="match status" value="1"/>
</dbReference>
<proteinExistence type="predicted"/>
<dbReference type="AlphaFoldDB" id="A0AAW2UFM5"/>
<reference evidence="2" key="1">
    <citation type="submission" date="2020-06" db="EMBL/GenBank/DDBJ databases">
        <authorList>
            <person name="Li T."/>
            <person name="Hu X."/>
            <person name="Zhang T."/>
            <person name="Song X."/>
            <person name="Zhang H."/>
            <person name="Dai N."/>
            <person name="Sheng W."/>
            <person name="Hou X."/>
            <person name="Wei L."/>
        </authorList>
    </citation>
    <scope>NUCLEOTIDE SEQUENCE</scope>
    <source>
        <strain evidence="2">KEN1</strain>
        <tissue evidence="2">Leaf</tissue>
    </source>
</reference>
<keyword evidence="1" id="KW-0472">Membrane</keyword>
<organism evidence="2">
    <name type="scientific">Sesamum latifolium</name>
    <dbReference type="NCBI Taxonomy" id="2727402"/>
    <lineage>
        <taxon>Eukaryota</taxon>
        <taxon>Viridiplantae</taxon>
        <taxon>Streptophyta</taxon>
        <taxon>Embryophyta</taxon>
        <taxon>Tracheophyta</taxon>
        <taxon>Spermatophyta</taxon>
        <taxon>Magnoliopsida</taxon>
        <taxon>eudicotyledons</taxon>
        <taxon>Gunneridae</taxon>
        <taxon>Pentapetalae</taxon>
        <taxon>asterids</taxon>
        <taxon>lamiids</taxon>
        <taxon>Lamiales</taxon>
        <taxon>Pedaliaceae</taxon>
        <taxon>Sesamum</taxon>
    </lineage>
</organism>
<feature type="transmembrane region" description="Helical" evidence="1">
    <location>
        <begin position="12"/>
        <end position="33"/>
    </location>
</feature>
<accession>A0AAW2UFM5</accession>